<organism evidence="1">
    <name type="scientific">marine sediment metagenome</name>
    <dbReference type="NCBI Taxonomy" id="412755"/>
    <lineage>
        <taxon>unclassified sequences</taxon>
        <taxon>metagenomes</taxon>
        <taxon>ecological metagenomes</taxon>
    </lineage>
</organism>
<protein>
    <submittedName>
        <fullName evidence="1">Uncharacterized protein</fullName>
    </submittedName>
</protein>
<sequence>MVRPITIGILVLSVLVPALAAAAAAEEPVVAEPKADALILDAARSFWRFRTVWETDEVVLDSGDIGHYVFSIPRNWFRVNSPRIQTDRFTFKEVPKVRLPADTSDKWMAPNFDDSAWTRCHGPMLAKSKNKNWKLVLMRGRFEVADPTKVDHLKLSLTFRGGAVVYLNG</sequence>
<comment type="caution">
    <text evidence="1">The sequence shown here is derived from an EMBL/GenBank/DDBJ whole genome shotgun (WGS) entry which is preliminary data.</text>
</comment>
<feature type="non-terminal residue" evidence="1">
    <location>
        <position position="169"/>
    </location>
</feature>
<accession>A0A0F9EQ01</accession>
<dbReference type="EMBL" id="LAZR01033839">
    <property type="protein sequence ID" value="KKL46975.1"/>
    <property type="molecule type" value="Genomic_DNA"/>
</dbReference>
<gene>
    <name evidence="1" type="ORF">LCGC14_2340210</name>
</gene>
<reference evidence="1" key="1">
    <citation type="journal article" date="2015" name="Nature">
        <title>Complex archaea that bridge the gap between prokaryotes and eukaryotes.</title>
        <authorList>
            <person name="Spang A."/>
            <person name="Saw J.H."/>
            <person name="Jorgensen S.L."/>
            <person name="Zaremba-Niedzwiedzka K."/>
            <person name="Martijn J."/>
            <person name="Lind A.E."/>
            <person name="van Eijk R."/>
            <person name="Schleper C."/>
            <person name="Guy L."/>
            <person name="Ettema T.J."/>
        </authorList>
    </citation>
    <scope>NUCLEOTIDE SEQUENCE</scope>
</reference>
<dbReference type="AlphaFoldDB" id="A0A0F9EQ01"/>
<proteinExistence type="predicted"/>
<evidence type="ECO:0000313" key="1">
    <source>
        <dbReference type="EMBL" id="KKL46975.1"/>
    </source>
</evidence>
<name>A0A0F9EQ01_9ZZZZ</name>